<evidence type="ECO:0000259" key="2">
    <source>
        <dbReference type="PROSITE" id="PS50076"/>
    </source>
</evidence>
<name>A0A9W6FX35_9BACT</name>
<evidence type="ECO:0000313" key="3">
    <source>
        <dbReference type="EMBL" id="GLI36427.1"/>
    </source>
</evidence>
<dbReference type="InterPro" id="IPR036869">
    <property type="entry name" value="J_dom_sf"/>
</dbReference>
<feature type="compositionally biased region" description="Basic and acidic residues" evidence="1">
    <location>
        <begin position="420"/>
        <end position="431"/>
    </location>
</feature>
<feature type="compositionally biased region" description="Basic and acidic residues" evidence="1">
    <location>
        <begin position="329"/>
        <end position="347"/>
    </location>
</feature>
<proteinExistence type="predicted"/>
<dbReference type="InterPro" id="IPR001623">
    <property type="entry name" value="DnaJ_domain"/>
</dbReference>
<dbReference type="InterPro" id="IPR032710">
    <property type="entry name" value="NTF2-like_dom_sf"/>
</dbReference>
<organism evidence="3 4">
    <name type="scientific">Desulforhabdus amnigena</name>
    <dbReference type="NCBI Taxonomy" id="40218"/>
    <lineage>
        <taxon>Bacteria</taxon>
        <taxon>Pseudomonadati</taxon>
        <taxon>Thermodesulfobacteriota</taxon>
        <taxon>Syntrophobacteria</taxon>
        <taxon>Syntrophobacterales</taxon>
        <taxon>Syntrophobacteraceae</taxon>
        <taxon>Desulforhabdus</taxon>
    </lineage>
</organism>
<dbReference type="PANTHER" id="PTHR44825">
    <property type="match status" value="1"/>
</dbReference>
<dbReference type="SUPFAM" id="SSF54427">
    <property type="entry name" value="NTF2-like"/>
    <property type="match status" value="1"/>
</dbReference>
<protein>
    <recommendedName>
        <fullName evidence="2">J domain-containing protein</fullName>
    </recommendedName>
</protein>
<feature type="compositionally biased region" description="Basic and acidic residues" evidence="1">
    <location>
        <begin position="441"/>
        <end position="458"/>
    </location>
</feature>
<dbReference type="SUPFAM" id="SSF46565">
    <property type="entry name" value="Chaperone J-domain"/>
    <property type="match status" value="1"/>
</dbReference>
<dbReference type="AlphaFoldDB" id="A0A9W6FX35"/>
<evidence type="ECO:0000256" key="1">
    <source>
        <dbReference type="SAM" id="MobiDB-lite"/>
    </source>
</evidence>
<feature type="domain" description="J" evidence="2">
    <location>
        <begin position="104"/>
        <end position="169"/>
    </location>
</feature>
<dbReference type="PROSITE" id="PS50076">
    <property type="entry name" value="DNAJ_2"/>
    <property type="match status" value="1"/>
</dbReference>
<evidence type="ECO:0000313" key="4">
    <source>
        <dbReference type="Proteomes" id="UP001144372"/>
    </source>
</evidence>
<dbReference type="RefSeq" id="WP_281796852.1">
    <property type="nucleotide sequence ID" value="NZ_BSDR01000001.1"/>
</dbReference>
<dbReference type="PRINTS" id="PR00625">
    <property type="entry name" value="JDOMAIN"/>
</dbReference>
<dbReference type="Pfam" id="PF00226">
    <property type="entry name" value="DnaJ"/>
    <property type="match status" value="1"/>
</dbReference>
<keyword evidence="4" id="KW-1185">Reference proteome</keyword>
<dbReference type="InterPro" id="IPR052763">
    <property type="entry name" value="DnaJ_C4"/>
</dbReference>
<comment type="caution">
    <text evidence="3">The sequence shown here is derived from an EMBL/GenBank/DDBJ whole genome shotgun (WGS) entry which is preliminary data.</text>
</comment>
<accession>A0A9W6FX35</accession>
<dbReference type="CDD" id="cd06257">
    <property type="entry name" value="DnaJ"/>
    <property type="match status" value="1"/>
</dbReference>
<dbReference type="SMART" id="SM00271">
    <property type="entry name" value="DnaJ"/>
    <property type="match status" value="1"/>
</dbReference>
<sequence length="617" mass="69446">MEEGWASNLDLYFFEAVMGRNSLRILVKLVATEKNLHQLISQVAADVSLLNTVRRFYLNEGGGSGSSADSLGQLCKSYDILPEVFRQRLHVVANTLNLIEQEEDYYETLGVDRGASIEEIKAAFRRQIFACHPDRNPDDPQAAERFRKLHRAYQVLSRVESKQNYDQNLTVPAWIETPIVEDEEPPVSPWDWKKLRRTWPIGLFVLVLLVMCFFVDFQNWQTARYYETRKENPPLLDEFAFSHPEMGEWNETLHECASKMGKFSAHSNLVTSPTPVFLFAYLQQVVQDLAIDKGPRIRKPHRKEPETGGLARENAPPPPEMRVAHSSAKPKDEEGMKKDIDPLKELHPQNLKPKSSESLAMADVPAGKPAVEKAPVPKDKPTAVEPGPSGPEKGVRNVAAAAKSAQSGKKESSVIVAEVPKVETPKVERPKASARALPEGDSEKGKPGKNESKEDLPRGKAGRFADAGGGPKRVQEEIKPAKESSRTEPQELPRMVSIDEMSRGLQEFLNRYADAYERKNTKAFFSLFDPHAVENGEPIETLQPVYCENFKKAEQIQYSIKLVRWSAAHESVNLSARFRLAVKLSGESPSESMGEMTMTLARRGEEFRVKRLDYSFH</sequence>
<gene>
    <name evidence="3" type="ORF">DAMNIGENAA_38600</name>
</gene>
<dbReference type="Gene3D" id="1.10.287.110">
    <property type="entry name" value="DnaJ domain"/>
    <property type="match status" value="1"/>
</dbReference>
<dbReference type="Proteomes" id="UP001144372">
    <property type="component" value="Unassembled WGS sequence"/>
</dbReference>
<feature type="region of interest" description="Disordered" evidence="1">
    <location>
        <begin position="293"/>
        <end position="492"/>
    </location>
</feature>
<feature type="compositionally biased region" description="Basic and acidic residues" evidence="1">
    <location>
        <begin position="473"/>
        <end position="491"/>
    </location>
</feature>
<dbReference type="EMBL" id="BSDR01000001">
    <property type="protein sequence ID" value="GLI36427.1"/>
    <property type="molecule type" value="Genomic_DNA"/>
</dbReference>
<reference evidence="3" key="1">
    <citation type="submission" date="2022-12" db="EMBL/GenBank/DDBJ databases">
        <title>Reference genome sequencing for broad-spectrum identification of bacterial and archaeal isolates by mass spectrometry.</title>
        <authorList>
            <person name="Sekiguchi Y."/>
            <person name="Tourlousse D.M."/>
        </authorList>
    </citation>
    <scope>NUCLEOTIDE SEQUENCE</scope>
    <source>
        <strain evidence="3">ASRB1</strain>
    </source>
</reference>
<dbReference type="PANTHER" id="PTHR44825:SF1">
    <property type="entry name" value="DNAJ HOMOLOG SUBFAMILY C MEMBER 4"/>
    <property type="match status" value="1"/>
</dbReference>